<dbReference type="PANTHER" id="PTHR36346">
    <property type="entry name" value="EXPRESSED PROTEIN"/>
    <property type="match status" value="1"/>
</dbReference>
<feature type="compositionally biased region" description="Basic and acidic residues" evidence="1">
    <location>
        <begin position="31"/>
        <end position="45"/>
    </location>
</feature>
<evidence type="ECO:0000256" key="1">
    <source>
        <dbReference type="SAM" id="MobiDB-lite"/>
    </source>
</evidence>
<dbReference type="PANTHER" id="PTHR36346:SF2">
    <property type="entry name" value="EXPRESSED PROTEIN"/>
    <property type="match status" value="1"/>
</dbReference>
<protein>
    <submittedName>
        <fullName evidence="2">Uncharacterized protein</fullName>
    </submittedName>
</protein>
<dbReference type="EMBL" id="BT146088">
    <property type="protein sequence ID" value="AFK45882.1"/>
    <property type="molecule type" value="mRNA"/>
</dbReference>
<name>I3T040_MEDTR</name>
<dbReference type="AlphaFoldDB" id="I3T040"/>
<feature type="region of interest" description="Disordered" evidence="1">
    <location>
        <begin position="30"/>
        <end position="51"/>
    </location>
</feature>
<accession>I3T040</accession>
<organism evidence="2">
    <name type="scientific">Medicago truncatula</name>
    <name type="common">Barrel medic</name>
    <name type="synonym">Medicago tribuloides</name>
    <dbReference type="NCBI Taxonomy" id="3880"/>
    <lineage>
        <taxon>Eukaryota</taxon>
        <taxon>Viridiplantae</taxon>
        <taxon>Streptophyta</taxon>
        <taxon>Embryophyta</taxon>
        <taxon>Tracheophyta</taxon>
        <taxon>Spermatophyta</taxon>
        <taxon>Magnoliopsida</taxon>
        <taxon>eudicotyledons</taxon>
        <taxon>Gunneridae</taxon>
        <taxon>Pentapetalae</taxon>
        <taxon>rosids</taxon>
        <taxon>fabids</taxon>
        <taxon>Fabales</taxon>
        <taxon>Fabaceae</taxon>
        <taxon>Papilionoideae</taxon>
        <taxon>50 kb inversion clade</taxon>
        <taxon>NPAAA clade</taxon>
        <taxon>Hologalegina</taxon>
        <taxon>IRL clade</taxon>
        <taxon>Trifolieae</taxon>
        <taxon>Medicago</taxon>
    </lineage>
</organism>
<evidence type="ECO:0000313" key="2">
    <source>
        <dbReference type="EMBL" id="AFK45882.1"/>
    </source>
</evidence>
<proteinExistence type="evidence at transcript level"/>
<dbReference type="ExpressionAtlas" id="I3T040">
    <property type="expression patterns" value="differential"/>
</dbReference>
<reference evidence="2" key="1">
    <citation type="submission" date="2012-05" db="EMBL/GenBank/DDBJ databases">
        <authorList>
            <person name="Krishnakumar V."/>
            <person name="Cheung F."/>
            <person name="Xiao Y."/>
            <person name="Chan A."/>
            <person name="Moskal W.A."/>
            <person name="Town C.D."/>
        </authorList>
    </citation>
    <scope>NUCLEOTIDE SEQUENCE</scope>
</reference>
<sequence length="72" mass="8026">MAAMVEVWIGELAKLKEKVLTNKTKISKSKNGLEEEKEVGREAQKEAIGAQRDTTTLSESTICLLMDRFVPC</sequence>